<comment type="caution">
    <text evidence="2">The sequence shown here is derived from an EMBL/GenBank/DDBJ whole genome shotgun (WGS) entry which is preliminary data.</text>
</comment>
<evidence type="ECO:0000256" key="1">
    <source>
        <dbReference type="SAM" id="Phobius"/>
    </source>
</evidence>
<keyword evidence="1" id="KW-1133">Transmembrane helix</keyword>
<evidence type="ECO:0000313" key="3">
    <source>
        <dbReference type="Proteomes" id="UP000653674"/>
    </source>
</evidence>
<dbReference type="AlphaFoldDB" id="A0A8J3LIN8"/>
<feature type="transmembrane region" description="Helical" evidence="1">
    <location>
        <begin position="12"/>
        <end position="34"/>
    </location>
</feature>
<protein>
    <submittedName>
        <fullName evidence="2">Uncharacterized protein</fullName>
    </submittedName>
</protein>
<keyword evidence="1" id="KW-0472">Membrane</keyword>
<reference evidence="2" key="1">
    <citation type="submission" date="2021-01" db="EMBL/GenBank/DDBJ databases">
        <title>Whole genome shotgun sequence of Planosporangium flavigriseum NBRC 105377.</title>
        <authorList>
            <person name="Komaki H."/>
            <person name="Tamura T."/>
        </authorList>
    </citation>
    <scope>NUCLEOTIDE SEQUENCE</scope>
    <source>
        <strain evidence="2">NBRC 105377</strain>
    </source>
</reference>
<organism evidence="2 3">
    <name type="scientific">Planosporangium flavigriseum</name>
    <dbReference type="NCBI Taxonomy" id="373681"/>
    <lineage>
        <taxon>Bacteria</taxon>
        <taxon>Bacillati</taxon>
        <taxon>Actinomycetota</taxon>
        <taxon>Actinomycetes</taxon>
        <taxon>Micromonosporales</taxon>
        <taxon>Micromonosporaceae</taxon>
        <taxon>Planosporangium</taxon>
    </lineage>
</organism>
<evidence type="ECO:0000313" key="2">
    <source>
        <dbReference type="EMBL" id="GIG72427.1"/>
    </source>
</evidence>
<gene>
    <name evidence="2" type="ORF">Pfl04_08310</name>
</gene>
<dbReference type="RefSeq" id="WP_168071844.1">
    <property type="nucleotide sequence ID" value="NZ_BAAAQJ010000003.1"/>
</dbReference>
<accession>A0A8J3LIN8</accession>
<dbReference type="Proteomes" id="UP000653674">
    <property type="component" value="Unassembled WGS sequence"/>
</dbReference>
<proteinExistence type="predicted"/>
<dbReference type="EMBL" id="BONU01000004">
    <property type="protein sequence ID" value="GIG72427.1"/>
    <property type="molecule type" value="Genomic_DNA"/>
</dbReference>
<keyword evidence="1" id="KW-0812">Transmembrane</keyword>
<keyword evidence="3" id="KW-1185">Reference proteome</keyword>
<name>A0A8J3LIN8_9ACTN</name>
<sequence length="155" mass="16479">MPGDPFKFRTPVVLVITAIGVAFGAVMGIGGLVLTVPEWRAAHGAGRTGTFTLTEPMSCDRWQPPRQRCGWFGDFVSDDGKVVRQGMELDGGLPPGAKVGDTLEARDTGSLAQIYPLKAAPSWKGSAGFAAGGFGICLVCLLVLQPWSRFGRSRR</sequence>
<feature type="transmembrane region" description="Helical" evidence="1">
    <location>
        <begin position="127"/>
        <end position="147"/>
    </location>
</feature>